<dbReference type="EMBL" id="CP036498">
    <property type="protein sequence ID" value="QUS40802.1"/>
    <property type="molecule type" value="Genomic_DNA"/>
</dbReference>
<feature type="chain" id="PRO_5046523614" evidence="1">
    <location>
        <begin position="26"/>
        <end position="259"/>
    </location>
</feature>
<name>A0ABX8ABD7_9BRAD</name>
<keyword evidence="1" id="KW-0732">Signal</keyword>
<dbReference type="RefSeq" id="WP_211909395.1">
    <property type="nucleotide sequence ID" value="NZ_CP036498.1"/>
</dbReference>
<evidence type="ECO:0000256" key="1">
    <source>
        <dbReference type="SAM" id="SignalP"/>
    </source>
</evidence>
<gene>
    <name evidence="2" type="ORF">RPMA_19645</name>
</gene>
<accession>A0ABX8ABD7</accession>
<dbReference type="Proteomes" id="UP000682843">
    <property type="component" value="Chromosome"/>
</dbReference>
<evidence type="ECO:0000313" key="3">
    <source>
        <dbReference type="Proteomes" id="UP000682843"/>
    </source>
</evidence>
<reference evidence="2 3" key="1">
    <citation type="submission" date="2019-02" db="EMBL/GenBank/DDBJ databases">
        <title>Emended description of the genus Rhodopseudomonas and description of Rhodopseudomonas albus sp. nov., a non-phototrophic, heavy-metal-tolerant bacterium isolated from garden soil.</title>
        <authorList>
            <person name="Bao Z."/>
            <person name="Cao W.W."/>
            <person name="Sato Y."/>
            <person name="Nishizawa T."/>
            <person name="Zhao J."/>
            <person name="Guo Y."/>
            <person name="Ohta H."/>
        </authorList>
    </citation>
    <scope>NUCLEOTIDE SEQUENCE [LARGE SCALE GENOMIC DNA]</scope>
    <source>
        <strain evidence="2 3">SK50-23</strain>
    </source>
</reference>
<feature type="signal peptide" evidence="1">
    <location>
        <begin position="1"/>
        <end position="25"/>
    </location>
</feature>
<sequence>MIQPALTRLVLAALLSLAPFGAAQAGDAAARKIIGFSPDGAYFAFEQYTQLYDATEVIAEIQVIDIRKDDFVKGSPFAIRTRDDDEREVDAVRAGLMSKAKPTLDRLKISQPGTHFAGKPSMDLDEIGIYQMDPKPLATAQDITLPDSRKLTLTLSDQALGKASCYGAGGRGTFGSVIVTGLKLQLAIDGAQPVTLQQDKQLPKRRRCVTAYGIAEAYHHRATDGTQTLAVLIETVDAHEFHAGPNRRFMVVTTRLPAK</sequence>
<keyword evidence="3" id="KW-1185">Reference proteome</keyword>
<dbReference type="InterPro" id="IPR018725">
    <property type="entry name" value="DUF2259_secreted"/>
</dbReference>
<organism evidence="2 3">
    <name type="scientific">Tardiphaga alba</name>
    <dbReference type="NCBI Taxonomy" id="340268"/>
    <lineage>
        <taxon>Bacteria</taxon>
        <taxon>Pseudomonadati</taxon>
        <taxon>Pseudomonadota</taxon>
        <taxon>Alphaproteobacteria</taxon>
        <taxon>Hyphomicrobiales</taxon>
        <taxon>Nitrobacteraceae</taxon>
        <taxon>Tardiphaga</taxon>
    </lineage>
</organism>
<evidence type="ECO:0000313" key="2">
    <source>
        <dbReference type="EMBL" id="QUS40802.1"/>
    </source>
</evidence>
<protein>
    <submittedName>
        <fullName evidence="2">DUF2259 domain-containing protein</fullName>
    </submittedName>
</protein>
<proteinExistence type="predicted"/>
<dbReference type="Pfam" id="PF10016">
    <property type="entry name" value="DUF2259"/>
    <property type="match status" value="1"/>
</dbReference>